<keyword evidence="8" id="KW-1185">Reference proteome</keyword>
<evidence type="ECO:0000313" key="7">
    <source>
        <dbReference type="EMBL" id="CAD7084829.1"/>
    </source>
</evidence>
<dbReference type="InParanoid" id="A0A7R8YTW1"/>
<feature type="domain" description="C2H2-type" evidence="6">
    <location>
        <begin position="215"/>
        <end position="244"/>
    </location>
</feature>
<name>A0A7R8YTW1_HERIL</name>
<proteinExistence type="predicted"/>
<reference evidence="7 8" key="1">
    <citation type="submission" date="2020-11" db="EMBL/GenBank/DDBJ databases">
        <authorList>
            <person name="Wallbank WR R."/>
            <person name="Pardo Diaz C."/>
            <person name="Kozak K."/>
            <person name="Martin S."/>
            <person name="Jiggins C."/>
            <person name="Moest M."/>
            <person name="Warren A I."/>
            <person name="Generalovic N T."/>
            <person name="Byers J.R.P. K."/>
            <person name="Montejo-Kovacevich G."/>
            <person name="Yen C E."/>
        </authorList>
    </citation>
    <scope>NUCLEOTIDE SEQUENCE [LARGE SCALE GENOMIC DNA]</scope>
</reference>
<dbReference type="Pfam" id="PF00096">
    <property type="entry name" value="zf-C2H2"/>
    <property type="match status" value="1"/>
</dbReference>
<keyword evidence="4" id="KW-0862">Zinc</keyword>
<dbReference type="GO" id="GO:0000981">
    <property type="term" value="F:DNA-binding transcription factor activity, RNA polymerase II-specific"/>
    <property type="evidence" value="ECO:0007669"/>
    <property type="project" value="TreeGrafter"/>
</dbReference>
<sequence length="247" mass="28889">MEEPISNNCESDDGVDLEASYEDYMSKIDIVKCPGCLYESSTENVRIHIKRLHFQQKFCTICDKEFGDRRGVHCSKHLLIAIISQLKEQCSKCSKLFMLDTKRSEEESFTCKSCQDFSDTKEPVDNSPKYPHRCDTCHKRFAHRKTLNEHMRTVHAGNDLYRCDFCPRVFYYRKNLNAHRRVHTNPIVCEICFSEFHNQHNLNRHMASHVEAPQYNCSSCGRIFYTLASLESHRPCRNHAVDTSDHL</sequence>
<dbReference type="Proteomes" id="UP000594454">
    <property type="component" value="Chromosome 3"/>
</dbReference>
<dbReference type="InterPro" id="IPR036236">
    <property type="entry name" value="Znf_C2H2_sf"/>
</dbReference>
<keyword evidence="3 5" id="KW-0863">Zinc-finger</keyword>
<evidence type="ECO:0000313" key="8">
    <source>
        <dbReference type="Proteomes" id="UP000594454"/>
    </source>
</evidence>
<protein>
    <recommendedName>
        <fullName evidence="6">C2H2-type domain-containing protein</fullName>
    </recommendedName>
</protein>
<dbReference type="GO" id="GO:0008270">
    <property type="term" value="F:zinc ion binding"/>
    <property type="evidence" value="ECO:0007669"/>
    <property type="project" value="UniProtKB-KW"/>
</dbReference>
<dbReference type="GO" id="GO:0005634">
    <property type="term" value="C:nucleus"/>
    <property type="evidence" value="ECO:0007669"/>
    <property type="project" value="TreeGrafter"/>
</dbReference>
<dbReference type="PROSITE" id="PS00028">
    <property type="entry name" value="ZINC_FINGER_C2H2_1"/>
    <property type="match status" value="3"/>
</dbReference>
<accession>A0A7R8YTW1</accession>
<evidence type="ECO:0000256" key="3">
    <source>
        <dbReference type="ARBA" id="ARBA00022771"/>
    </source>
</evidence>
<dbReference type="OrthoDB" id="6077919at2759"/>
<keyword evidence="1" id="KW-0479">Metal-binding</keyword>
<evidence type="ECO:0000256" key="4">
    <source>
        <dbReference type="ARBA" id="ARBA00022833"/>
    </source>
</evidence>
<dbReference type="PROSITE" id="PS50157">
    <property type="entry name" value="ZINC_FINGER_C2H2_2"/>
    <property type="match status" value="3"/>
</dbReference>
<dbReference type="SUPFAM" id="SSF57667">
    <property type="entry name" value="beta-beta-alpha zinc fingers"/>
    <property type="match status" value="2"/>
</dbReference>
<dbReference type="PANTHER" id="PTHR24409:SF295">
    <property type="entry name" value="AZ2-RELATED"/>
    <property type="match status" value="1"/>
</dbReference>
<evidence type="ECO:0000256" key="5">
    <source>
        <dbReference type="PROSITE-ProRule" id="PRU00042"/>
    </source>
</evidence>
<dbReference type="Gene3D" id="3.30.160.60">
    <property type="entry name" value="Classic Zinc Finger"/>
    <property type="match status" value="3"/>
</dbReference>
<dbReference type="Pfam" id="PF13912">
    <property type="entry name" value="zf-C2H2_6"/>
    <property type="match status" value="2"/>
</dbReference>
<dbReference type="FunFam" id="3.30.160.60:FF:000446">
    <property type="entry name" value="Zinc finger protein"/>
    <property type="match status" value="1"/>
</dbReference>
<dbReference type="PANTHER" id="PTHR24409">
    <property type="entry name" value="ZINC FINGER PROTEIN 142"/>
    <property type="match status" value="1"/>
</dbReference>
<dbReference type="InterPro" id="IPR013087">
    <property type="entry name" value="Znf_C2H2_type"/>
</dbReference>
<organism evidence="7 8">
    <name type="scientific">Hermetia illucens</name>
    <name type="common">Black soldier fly</name>
    <dbReference type="NCBI Taxonomy" id="343691"/>
    <lineage>
        <taxon>Eukaryota</taxon>
        <taxon>Metazoa</taxon>
        <taxon>Ecdysozoa</taxon>
        <taxon>Arthropoda</taxon>
        <taxon>Hexapoda</taxon>
        <taxon>Insecta</taxon>
        <taxon>Pterygota</taxon>
        <taxon>Neoptera</taxon>
        <taxon>Endopterygota</taxon>
        <taxon>Diptera</taxon>
        <taxon>Brachycera</taxon>
        <taxon>Stratiomyomorpha</taxon>
        <taxon>Stratiomyidae</taxon>
        <taxon>Hermetiinae</taxon>
        <taxon>Hermetia</taxon>
    </lineage>
</organism>
<feature type="domain" description="C2H2-type" evidence="6">
    <location>
        <begin position="132"/>
        <end position="160"/>
    </location>
</feature>
<dbReference type="EMBL" id="LR899011">
    <property type="protein sequence ID" value="CAD7084829.1"/>
    <property type="molecule type" value="Genomic_DNA"/>
</dbReference>
<gene>
    <name evidence="7" type="ORF">HERILL_LOCUS7705</name>
</gene>
<keyword evidence="2" id="KW-0677">Repeat</keyword>
<evidence type="ECO:0000256" key="1">
    <source>
        <dbReference type="ARBA" id="ARBA00022723"/>
    </source>
</evidence>
<evidence type="ECO:0000259" key="6">
    <source>
        <dbReference type="PROSITE" id="PS50157"/>
    </source>
</evidence>
<dbReference type="SMART" id="SM00355">
    <property type="entry name" value="ZnF_C2H2"/>
    <property type="match status" value="5"/>
</dbReference>
<dbReference type="AlphaFoldDB" id="A0A7R8YTW1"/>
<evidence type="ECO:0000256" key="2">
    <source>
        <dbReference type="ARBA" id="ARBA00022737"/>
    </source>
</evidence>
<feature type="domain" description="C2H2-type" evidence="6">
    <location>
        <begin position="161"/>
        <end position="185"/>
    </location>
</feature>
<dbReference type="GO" id="GO:0000977">
    <property type="term" value="F:RNA polymerase II transcription regulatory region sequence-specific DNA binding"/>
    <property type="evidence" value="ECO:0007669"/>
    <property type="project" value="TreeGrafter"/>
</dbReference>